<dbReference type="AlphaFoldDB" id="A0A4D4MF29"/>
<dbReference type="Proteomes" id="UP000299211">
    <property type="component" value="Unassembled WGS sequence"/>
</dbReference>
<organism evidence="1 2">
    <name type="scientific">Streptomyces avermitilis</name>
    <dbReference type="NCBI Taxonomy" id="33903"/>
    <lineage>
        <taxon>Bacteria</taxon>
        <taxon>Bacillati</taxon>
        <taxon>Actinomycetota</taxon>
        <taxon>Actinomycetes</taxon>
        <taxon>Kitasatosporales</taxon>
        <taxon>Streptomycetaceae</taxon>
        <taxon>Streptomyces</taxon>
    </lineage>
</organism>
<protein>
    <submittedName>
        <fullName evidence="1">Uncharacterized protein</fullName>
    </submittedName>
</protein>
<sequence>MPVLDGSAVATIRRSACSGTGTVRRGRCSTMDWATSSVAIDAQYGWEES</sequence>
<reference evidence="1 2" key="1">
    <citation type="submission" date="2019-04" db="EMBL/GenBank/DDBJ databases">
        <title>Draft genome sequences of Streptomyces avermitilis ATCC 31267.</title>
        <authorList>
            <person name="Komaki H."/>
            <person name="Tamura T."/>
            <person name="Hosoyama A."/>
        </authorList>
    </citation>
    <scope>NUCLEOTIDE SEQUENCE [LARGE SCALE GENOMIC DNA]</scope>
    <source>
        <strain evidence="1 2">ATCC 31267</strain>
    </source>
</reference>
<comment type="caution">
    <text evidence="1">The sequence shown here is derived from an EMBL/GenBank/DDBJ whole genome shotgun (WGS) entry which is preliminary data.</text>
</comment>
<evidence type="ECO:0000313" key="2">
    <source>
        <dbReference type="Proteomes" id="UP000299211"/>
    </source>
</evidence>
<accession>A0A4D4MF29</accession>
<name>A0A4D4MF29_STRAX</name>
<proteinExistence type="predicted"/>
<evidence type="ECO:0000313" key="1">
    <source>
        <dbReference type="EMBL" id="GDY70591.1"/>
    </source>
</evidence>
<dbReference type="EMBL" id="BJHY01000001">
    <property type="protein sequence ID" value="GDY70591.1"/>
    <property type="molecule type" value="Genomic_DNA"/>
</dbReference>
<gene>
    <name evidence="1" type="ORF">SAV31267_000760</name>
</gene>